<reference evidence="1 2" key="1">
    <citation type="journal article" date="2019" name="Environ. Microbiol.">
        <title>At the nexus of three kingdoms: the genome of the mycorrhizal fungus Gigaspora margarita provides insights into plant, endobacterial and fungal interactions.</title>
        <authorList>
            <person name="Venice F."/>
            <person name="Ghignone S."/>
            <person name="Salvioli di Fossalunga A."/>
            <person name="Amselem J."/>
            <person name="Novero M."/>
            <person name="Xianan X."/>
            <person name="Sedzielewska Toro K."/>
            <person name="Morin E."/>
            <person name="Lipzen A."/>
            <person name="Grigoriev I.V."/>
            <person name="Henrissat B."/>
            <person name="Martin F.M."/>
            <person name="Bonfante P."/>
        </authorList>
    </citation>
    <scope>NUCLEOTIDE SEQUENCE [LARGE SCALE GENOMIC DNA]</scope>
    <source>
        <strain evidence="1 2">BEG34</strain>
    </source>
</reference>
<comment type="caution">
    <text evidence="1">The sequence shown here is derived from an EMBL/GenBank/DDBJ whole genome shotgun (WGS) entry which is preliminary data.</text>
</comment>
<keyword evidence="2" id="KW-1185">Reference proteome</keyword>
<sequence length="261" mass="30259">MDSSEKFALNEALEKLDNAFQVAAKNLQLACLSLRNSCIDTSVTNREFKHFRNQILRYALVYRKEIFPLVKEVASEIQDFMENFTSSTFEDFRDEMNFLIEDVRRKKKIIAIALAFHIAIQTNFEGVKGDATSITKKLENEIHSPKKLLESTELLINSIQTFIGAFTNVAQSFITLENELQNITYGDRKRGEVYYEMCNNKAESIVYSCRNCISVIPICETYLDAIPLEDDGKYARFWRLEEDRKVGNNKTKWLNNFLNPK</sequence>
<gene>
    <name evidence="1" type="ORF">F8M41_023525</name>
</gene>
<proteinExistence type="predicted"/>
<evidence type="ECO:0000313" key="2">
    <source>
        <dbReference type="Proteomes" id="UP000439903"/>
    </source>
</evidence>
<protein>
    <submittedName>
        <fullName evidence="1">Uncharacterized protein</fullName>
    </submittedName>
</protein>
<dbReference type="AlphaFoldDB" id="A0A8H4AD96"/>
<evidence type="ECO:0000313" key="1">
    <source>
        <dbReference type="EMBL" id="KAF0482032.1"/>
    </source>
</evidence>
<dbReference type="Proteomes" id="UP000439903">
    <property type="component" value="Unassembled WGS sequence"/>
</dbReference>
<name>A0A8H4AD96_GIGMA</name>
<accession>A0A8H4AD96</accession>
<dbReference type="OrthoDB" id="2360021at2759"/>
<organism evidence="1 2">
    <name type="scientific">Gigaspora margarita</name>
    <dbReference type="NCBI Taxonomy" id="4874"/>
    <lineage>
        <taxon>Eukaryota</taxon>
        <taxon>Fungi</taxon>
        <taxon>Fungi incertae sedis</taxon>
        <taxon>Mucoromycota</taxon>
        <taxon>Glomeromycotina</taxon>
        <taxon>Glomeromycetes</taxon>
        <taxon>Diversisporales</taxon>
        <taxon>Gigasporaceae</taxon>
        <taxon>Gigaspora</taxon>
    </lineage>
</organism>
<dbReference type="EMBL" id="WTPW01000768">
    <property type="protein sequence ID" value="KAF0482032.1"/>
    <property type="molecule type" value="Genomic_DNA"/>
</dbReference>